<evidence type="ECO:0000256" key="9">
    <source>
        <dbReference type="ARBA" id="ARBA00023180"/>
    </source>
</evidence>
<evidence type="ECO:0000256" key="2">
    <source>
        <dbReference type="ARBA" id="ARBA00008921"/>
    </source>
</evidence>
<keyword evidence="3 11" id="KW-0812">Transmembrane</keyword>
<feature type="domain" description="Fibronectin type-III" evidence="13">
    <location>
        <begin position="430"/>
        <end position="527"/>
    </location>
</feature>
<dbReference type="PROSITE" id="PS50853">
    <property type="entry name" value="FN3"/>
    <property type="match status" value="2"/>
</dbReference>
<dbReference type="PANTHER" id="PTHR48423">
    <property type="entry name" value="INTERLEUKIN-27 RECEPTOR SUBUNIT ALPHA"/>
    <property type="match status" value="1"/>
</dbReference>
<keyword evidence="4 12" id="KW-0732">Signal</keyword>
<feature type="chain" id="PRO_5044021584" evidence="12">
    <location>
        <begin position="25"/>
        <end position="745"/>
    </location>
</feature>
<organism evidence="14 15">
    <name type="scientific">Xyrichtys novacula</name>
    <name type="common">Pearly razorfish</name>
    <name type="synonym">Hemipteronotus novacula</name>
    <dbReference type="NCBI Taxonomy" id="13765"/>
    <lineage>
        <taxon>Eukaryota</taxon>
        <taxon>Metazoa</taxon>
        <taxon>Chordata</taxon>
        <taxon>Craniata</taxon>
        <taxon>Vertebrata</taxon>
        <taxon>Euteleostomi</taxon>
        <taxon>Actinopterygii</taxon>
        <taxon>Neopterygii</taxon>
        <taxon>Teleostei</taxon>
        <taxon>Neoteleostei</taxon>
        <taxon>Acanthomorphata</taxon>
        <taxon>Eupercaria</taxon>
        <taxon>Labriformes</taxon>
        <taxon>Labridae</taxon>
        <taxon>Xyrichtys</taxon>
    </lineage>
</organism>
<dbReference type="InterPro" id="IPR036116">
    <property type="entry name" value="FN3_sf"/>
</dbReference>
<reference evidence="14" key="1">
    <citation type="submission" date="2023-08" db="EMBL/GenBank/DDBJ databases">
        <authorList>
            <person name="Alioto T."/>
            <person name="Alioto T."/>
            <person name="Gomez Garrido J."/>
        </authorList>
    </citation>
    <scope>NUCLEOTIDE SEQUENCE</scope>
</reference>
<feature type="compositionally biased region" description="Gly residues" evidence="10">
    <location>
        <begin position="678"/>
        <end position="705"/>
    </location>
</feature>
<protein>
    <submittedName>
        <fullName evidence="14">Interleukin 12 receptor, beta 2a, like isoform X1</fullName>
    </submittedName>
</protein>
<feature type="signal peptide" evidence="12">
    <location>
        <begin position="1"/>
        <end position="24"/>
    </location>
</feature>
<feature type="compositionally biased region" description="Basic and acidic residues" evidence="10">
    <location>
        <begin position="617"/>
        <end position="665"/>
    </location>
</feature>
<dbReference type="EMBL" id="OY660879">
    <property type="protein sequence ID" value="CAJ1076711.1"/>
    <property type="molecule type" value="Genomic_DNA"/>
</dbReference>
<evidence type="ECO:0000256" key="4">
    <source>
        <dbReference type="ARBA" id="ARBA00022729"/>
    </source>
</evidence>
<keyword evidence="6 11" id="KW-1133">Transmembrane helix</keyword>
<evidence type="ECO:0000256" key="1">
    <source>
        <dbReference type="ARBA" id="ARBA00004479"/>
    </source>
</evidence>
<dbReference type="AlphaFoldDB" id="A0AAV1GV84"/>
<keyword evidence="7 11" id="KW-0472">Membrane</keyword>
<keyword evidence="5" id="KW-0677">Repeat</keyword>
<evidence type="ECO:0000256" key="8">
    <source>
        <dbReference type="ARBA" id="ARBA00023170"/>
    </source>
</evidence>
<name>A0AAV1GV84_XYRNO</name>
<feature type="compositionally biased region" description="Acidic residues" evidence="10">
    <location>
        <begin position="706"/>
        <end position="717"/>
    </location>
</feature>
<dbReference type="Proteomes" id="UP001178508">
    <property type="component" value="Chromosome 16"/>
</dbReference>
<proteinExistence type="inferred from homology"/>
<comment type="similarity">
    <text evidence="2">Belongs to the type I cytokine receptor family. Type 2 subfamily.</text>
</comment>
<evidence type="ECO:0000313" key="14">
    <source>
        <dbReference type="EMBL" id="CAJ1076711.1"/>
    </source>
</evidence>
<keyword evidence="8 14" id="KW-0675">Receptor</keyword>
<sequence>MLRINLRCVQVVWVFILSESLSSAGPPAPPSQPHCFIPCDESCGFNILCTWEPEPDPTTPTNYTLHWESADTKGGHTFHGSRVSGSIPREHFNRNVDLRVWVQAENQQGSAKSPETKFNTEKIFKPAPPVVRWDPQEPLEITWTSGCTQLKRSLGLCDVRYQAVDSQDWIQGDSYHSSFSFDSLQACSLHLAQVRCACSSGLKSDWSELKRITPPGTAPVGELDLWRDCGLPPHSTDCHLTWKKLPTSQACGDILGYEVTLTHLDGSVDFMNVSTADHSDLLVCEEVKCHLNSSLKGMSSVNVSAFNAHGIGAPSHLSVSVTGEGRMEKDPHMNMTEVNLTVSWTDISVPSDSVKEYVVQYKEAGRPLGQGLDWVRVSNGQTSAVFKGHFQKYKPYKVSLFTVSHSNVSSGPSSVRHLSSAVGYSLQGVPPRVPSFKLVSNSDSPVKVSWEPIPLEQQSGTIQFYQIGVKQQDSINSFSVLNVSSSQTFHMVDVKQGEVYEVWIRAVTKAGPGEKTTLTINLPAPPDIALLSLVVVAIFLVTGLVSVALLCFCPGTKTACSLMRFCGKVPDPGNSNILKQMKHQMNESSGLICFPLCEPHPNISRLEVVEIQTRTPDFSRKETSDSERQTRPSDRDRSLQTDRTEDQRVDTGDDRRTDSKYRTEAYSKIIDSEDEGEGNNGGEGEGEGNNGGEGEGEGNNGGEGEGNNEGELQDEDCWSSSEEGLLESGYEKHFMPSAREILEVL</sequence>
<feature type="transmembrane region" description="Helical" evidence="11">
    <location>
        <begin position="528"/>
        <end position="553"/>
    </location>
</feature>
<accession>A0AAV1GV84</accession>
<evidence type="ECO:0000256" key="6">
    <source>
        <dbReference type="ARBA" id="ARBA00022989"/>
    </source>
</evidence>
<evidence type="ECO:0000256" key="7">
    <source>
        <dbReference type="ARBA" id="ARBA00023136"/>
    </source>
</evidence>
<dbReference type="Gene3D" id="2.60.40.10">
    <property type="entry name" value="Immunoglobulins"/>
    <property type="match status" value="5"/>
</dbReference>
<dbReference type="PANTHER" id="PTHR48423:SF1">
    <property type="entry name" value="INTERLEUKIN-27 RECEPTOR SUBUNIT ALPHA"/>
    <property type="match status" value="1"/>
</dbReference>
<evidence type="ECO:0000256" key="12">
    <source>
        <dbReference type="SAM" id="SignalP"/>
    </source>
</evidence>
<dbReference type="SMART" id="SM00060">
    <property type="entry name" value="FN3"/>
    <property type="match status" value="2"/>
</dbReference>
<dbReference type="InterPro" id="IPR003961">
    <property type="entry name" value="FN3_dom"/>
</dbReference>
<feature type="domain" description="Fibronectin type-III" evidence="13">
    <location>
        <begin position="29"/>
        <end position="127"/>
    </location>
</feature>
<feature type="region of interest" description="Disordered" evidence="10">
    <location>
        <begin position="614"/>
        <end position="731"/>
    </location>
</feature>
<gene>
    <name evidence="14" type="ORF">XNOV1_A038009</name>
</gene>
<dbReference type="InterPro" id="IPR052672">
    <property type="entry name" value="Type1_Cytokine_Rcpt_Type2"/>
</dbReference>
<dbReference type="Pfam" id="PF00041">
    <property type="entry name" value="fn3"/>
    <property type="match status" value="1"/>
</dbReference>
<evidence type="ECO:0000256" key="3">
    <source>
        <dbReference type="ARBA" id="ARBA00022692"/>
    </source>
</evidence>
<evidence type="ECO:0000256" key="10">
    <source>
        <dbReference type="SAM" id="MobiDB-lite"/>
    </source>
</evidence>
<dbReference type="SUPFAM" id="SSF49265">
    <property type="entry name" value="Fibronectin type III"/>
    <property type="match status" value="3"/>
</dbReference>
<dbReference type="GO" id="GO:0005886">
    <property type="term" value="C:plasma membrane"/>
    <property type="evidence" value="ECO:0007669"/>
    <property type="project" value="UniProtKB-ARBA"/>
</dbReference>
<feature type="compositionally biased region" description="Low complexity" evidence="10">
    <location>
        <begin position="719"/>
        <end position="728"/>
    </location>
</feature>
<dbReference type="CDD" id="cd00063">
    <property type="entry name" value="FN3"/>
    <property type="match status" value="2"/>
</dbReference>
<keyword evidence="9" id="KW-0325">Glycoprotein</keyword>
<keyword evidence="15" id="KW-1185">Reference proteome</keyword>
<evidence type="ECO:0000259" key="13">
    <source>
        <dbReference type="PROSITE" id="PS50853"/>
    </source>
</evidence>
<evidence type="ECO:0000256" key="5">
    <source>
        <dbReference type="ARBA" id="ARBA00022737"/>
    </source>
</evidence>
<evidence type="ECO:0000313" key="15">
    <source>
        <dbReference type="Proteomes" id="UP001178508"/>
    </source>
</evidence>
<comment type="subcellular location">
    <subcellularLocation>
        <location evidence="1">Membrane</location>
        <topology evidence="1">Single-pass type I membrane protein</topology>
    </subcellularLocation>
</comment>
<dbReference type="InterPro" id="IPR013783">
    <property type="entry name" value="Ig-like_fold"/>
</dbReference>
<evidence type="ECO:0000256" key="11">
    <source>
        <dbReference type="SAM" id="Phobius"/>
    </source>
</evidence>